<keyword evidence="3" id="KW-1185">Reference proteome</keyword>
<proteinExistence type="predicted"/>
<name>A0A0L0F4L9_9EUKA</name>
<dbReference type="Pfam" id="PF00958">
    <property type="entry name" value="GMP_synt_C"/>
    <property type="match status" value="1"/>
</dbReference>
<feature type="domain" description="GMP synthase C-terminal" evidence="1">
    <location>
        <begin position="9"/>
        <end position="46"/>
    </location>
</feature>
<dbReference type="Proteomes" id="UP000054560">
    <property type="component" value="Unassembled WGS sequence"/>
</dbReference>
<evidence type="ECO:0000313" key="2">
    <source>
        <dbReference type="EMBL" id="KNC71128.1"/>
    </source>
</evidence>
<evidence type="ECO:0000313" key="3">
    <source>
        <dbReference type="Proteomes" id="UP000054560"/>
    </source>
</evidence>
<dbReference type="GO" id="GO:0005524">
    <property type="term" value="F:ATP binding"/>
    <property type="evidence" value="ECO:0007669"/>
    <property type="project" value="InterPro"/>
</dbReference>
<dbReference type="SUPFAM" id="SSF54810">
    <property type="entry name" value="GMP synthetase C-terminal dimerisation domain"/>
    <property type="match status" value="1"/>
</dbReference>
<gene>
    <name evidence="2" type="ORF">SARC_16338</name>
</gene>
<reference evidence="2 3" key="1">
    <citation type="submission" date="2011-02" db="EMBL/GenBank/DDBJ databases">
        <title>The Genome Sequence of Sphaeroforma arctica JP610.</title>
        <authorList>
            <consortium name="The Broad Institute Genome Sequencing Platform"/>
            <person name="Russ C."/>
            <person name="Cuomo C."/>
            <person name="Young S.K."/>
            <person name="Zeng Q."/>
            <person name="Gargeya S."/>
            <person name="Alvarado L."/>
            <person name="Berlin A."/>
            <person name="Chapman S.B."/>
            <person name="Chen Z."/>
            <person name="Freedman E."/>
            <person name="Gellesch M."/>
            <person name="Goldberg J."/>
            <person name="Griggs A."/>
            <person name="Gujja S."/>
            <person name="Heilman E."/>
            <person name="Heiman D."/>
            <person name="Howarth C."/>
            <person name="Mehta T."/>
            <person name="Neiman D."/>
            <person name="Pearson M."/>
            <person name="Roberts A."/>
            <person name="Saif S."/>
            <person name="Shea T."/>
            <person name="Shenoy N."/>
            <person name="Sisk P."/>
            <person name="Stolte C."/>
            <person name="Sykes S."/>
            <person name="White J."/>
            <person name="Yandava C."/>
            <person name="Burger G."/>
            <person name="Gray M.W."/>
            <person name="Holland P.W.H."/>
            <person name="King N."/>
            <person name="Lang F.B.F."/>
            <person name="Roger A.J."/>
            <person name="Ruiz-Trillo I."/>
            <person name="Haas B."/>
            <person name="Nusbaum C."/>
            <person name="Birren B."/>
        </authorList>
    </citation>
    <scope>NUCLEOTIDE SEQUENCE [LARGE SCALE GENOMIC DNA]</scope>
    <source>
        <strain evidence="2 3">JP610</strain>
    </source>
</reference>
<dbReference type="AlphaFoldDB" id="A0A0L0F4L9"/>
<dbReference type="InterPro" id="IPR001674">
    <property type="entry name" value="GMP_synth_C"/>
</dbReference>
<sequence length="47" mass="5183">GIPALPGQQMPMDVLDQMVKRILDTVPGISRVVYDMTAKPPGTTEWE</sequence>
<dbReference type="GO" id="GO:0003922">
    <property type="term" value="F:GMP synthase (glutamine-hydrolyzing) activity"/>
    <property type="evidence" value="ECO:0007669"/>
    <property type="project" value="InterPro"/>
</dbReference>
<dbReference type="EMBL" id="KQ249440">
    <property type="protein sequence ID" value="KNC71128.1"/>
    <property type="molecule type" value="Genomic_DNA"/>
</dbReference>
<dbReference type="STRING" id="667725.A0A0L0F4L9"/>
<accession>A0A0L0F4L9</accession>
<protein>
    <submittedName>
        <fullName evidence="2">GMP synthase C terminal domain-containing protein</fullName>
    </submittedName>
</protein>
<dbReference type="OrthoDB" id="1724632at2759"/>
<dbReference type="GeneID" id="25916842"/>
<dbReference type="RefSeq" id="XP_014145030.1">
    <property type="nucleotide sequence ID" value="XM_014289555.1"/>
</dbReference>
<organism evidence="2 3">
    <name type="scientific">Sphaeroforma arctica JP610</name>
    <dbReference type="NCBI Taxonomy" id="667725"/>
    <lineage>
        <taxon>Eukaryota</taxon>
        <taxon>Ichthyosporea</taxon>
        <taxon>Ichthyophonida</taxon>
        <taxon>Sphaeroforma</taxon>
    </lineage>
</organism>
<dbReference type="Gene3D" id="3.30.300.10">
    <property type="match status" value="1"/>
</dbReference>
<evidence type="ECO:0000259" key="1">
    <source>
        <dbReference type="Pfam" id="PF00958"/>
    </source>
</evidence>
<dbReference type="eggNOG" id="KOG1622">
    <property type="taxonomic scope" value="Eukaryota"/>
</dbReference>
<feature type="non-terminal residue" evidence="2">
    <location>
        <position position="1"/>
    </location>
</feature>